<dbReference type="InParanoid" id="A0A132B1X4"/>
<evidence type="ECO:0000256" key="5">
    <source>
        <dbReference type="ARBA" id="ARBA00022807"/>
    </source>
</evidence>
<evidence type="ECO:0000256" key="6">
    <source>
        <dbReference type="PROSITE-ProRule" id="PRU01393"/>
    </source>
</evidence>
<evidence type="ECO:0000256" key="7">
    <source>
        <dbReference type="RuleBase" id="RU361215"/>
    </source>
</evidence>
<dbReference type="Pfam" id="PF01088">
    <property type="entry name" value="Peptidase_C12"/>
    <property type="match status" value="1"/>
</dbReference>
<dbReference type="EC" id="3.4.19.12" evidence="7"/>
<evidence type="ECO:0000313" key="10">
    <source>
        <dbReference type="EMBL" id="KUJ06385.1"/>
    </source>
</evidence>
<dbReference type="EMBL" id="KQ947447">
    <property type="protein sequence ID" value="KUJ06385.1"/>
    <property type="molecule type" value="Genomic_DNA"/>
</dbReference>
<evidence type="ECO:0000313" key="11">
    <source>
        <dbReference type="Proteomes" id="UP000070700"/>
    </source>
</evidence>
<dbReference type="InterPro" id="IPR036959">
    <property type="entry name" value="Peptidase_C12_UCH_sf"/>
</dbReference>
<sequence length="251" mass="27421">MPIPSRIVDGKKTFTMLENNPSVMTPLAHKLGLSQDFEFYDVYSLTEPSLLSMIPRPVLALLVIIPWTLAWHENRVAEDADKGVYEGKGEEEPVVWFTQTIGHACGSIGLTHCLMNGPAKEHISPGSIMARLREQAIPLGMADRAKVLYDSKEFEDEHQSVADVGDTAPPATEDEERSGGHFVAFVKEGGRLWELEGSRKGPLDRGPLGEDEDVLSEKAIAMGLGRVIELVKNAGGNDLRFSCIALAAKEV</sequence>
<dbReference type="FunFam" id="3.40.532.10:FF:000008">
    <property type="entry name" value="Ubiquitin carboxyl-terminal hydrolase"/>
    <property type="match status" value="1"/>
</dbReference>
<dbReference type="SUPFAM" id="SSF54001">
    <property type="entry name" value="Cysteine proteinases"/>
    <property type="match status" value="1"/>
</dbReference>
<keyword evidence="2 7" id="KW-0645">Protease</keyword>
<keyword evidence="4 7" id="KW-0378">Hydrolase</keyword>
<evidence type="ECO:0000259" key="9">
    <source>
        <dbReference type="PROSITE" id="PS52048"/>
    </source>
</evidence>
<comment type="caution">
    <text evidence="6">Lacks conserved residue(s) required for the propagation of feature annotation.</text>
</comment>
<evidence type="ECO:0000256" key="2">
    <source>
        <dbReference type="ARBA" id="ARBA00022670"/>
    </source>
</evidence>
<dbReference type="InterPro" id="IPR001578">
    <property type="entry name" value="Peptidase_C12_UCH"/>
</dbReference>
<comment type="catalytic activity">
    <reaction evidence="1 7">
        <text>Thiol-dependent hydrolysis of ester, thioester, amide, peptide and isopeptide bonds formed by the C-terminal Gly of ubiquitin (a 76-residue protein attached to proteins as an intracellular targeting signal).</text>
        <dbReference type="EC" id="3.4.19.12"/>
    </reaction>
</comment>
<dbReference type="KEGG" id="psco:LY89DRAFT_662156"/>
<name>A0A132B1X4_MOLSC</name>
<dbReference type="GO" id="GO:0016579">
    <property type="term" value="P:protein deubiquitination"/>
    <property type="evidence" value="ECO:0007669"/>
    <property type="project" value="TreeGrafter"/>
</dbReference>
<accession>A0A132B1X4</accession>
<evidence type="ECO:0000256" key="3">
    <source>
        <dbReference type="ARBA" id="ARBA00022786"/>
    </source>
</evidence>
<dbReference type="FunCoup" id="A0A132B1X4">
    <property type="interactions" value="568"/>
</dbReference>
<dbReference type="GeneID" id="28822359"/>
<keyword evidence="11" id="KW-1185">Reference proteome</keyword>
<dbReference type="CDD" id="cd09616">
    <property type="entry name" value="Peptidase_C12_UCH_L1_L3"/>
    <property type="match status" value="1"/>
</dbReference>
<feature type="region of interest" description="Disordered" evidence="8">
    <location>
        <begin position="158"/>
        <end position="177"/>
    </location>
</feature>
<dbReference type="STRING" id="149040.A0A132B1X4"/>
<keyword evidence="5 7" id="KW-0788">Thiol protease</keyword>
<evidence type="ECO:0000256" key="8">
    <source>
        <dbReference type="SAM" id="MobiDB-lite"/>
    </source>
</evidence>
<dbReference type="GO" id="GO:0005737">
    <property type="term" value="C:cytoplasm"/>
    <property type="evidence" value="ECO:0007669"/>
    <property type="project" value="TreeGrafter"/>
</dbReference>
<dbReference type="Gene3D" id="3.40.532.10">
    <property type="entry name" value="Peptidase C12, ubiquitin carboxyl-terminal hydrolase"/>
    <property type="match status" value="1"/>
</dbReference>
<dbReference type="PANTHER" id="PTHR10589:SF41">
    <property type="entry name" value="UBIQUITIN CARBOXYL-TERMINAL HYDROLASE"/>
    <property type="match status" value="1"/>
</dbReference>
<dbReference type="PANTHER" id="PTHR10589">
    <property type="entry name" value="UBIQUITIN CARBOXYL-TERMINAL HYDROLASE"/>
    <property type="match status" value="1"/>
</dbReference>
<dbReference type="Proteomes" id="UP000070700">
    <property type="component" value="Unassembled WGS sequence"/>
</dbReference>
<dbReference type="InterPro" id="IPR038765">
    <property type="entry name" value="Papain-like_cys_pep_sf"/>
</dbReference>
<dbReference type="PROSITE" id="PS52048">
    <property type="entry name" value="UCH_DOMAIN"/>
    <property type="match status" value="1"/>
</dbReference>
<feature type="domain" description="UCH catalytic" evidence="9">
    <location>
        <begin position="13"/>
        <end position="248"/>
    </location>
</feature>
<proteinExistence type="inferred from homology"/>
<dbReference type="AlphaFoldDB" id="A0A132B1X4"/>
<organism evidence="10 11">
    <name type="scientific">Mollisia scopiformis</name>
    <name type="common">Conifer needle endophyte fungus</name>
    <name type="synonym">Phialocephala scopiformis</name>
    <dbReference type="NCBI Taxonomy" id="149040"/>
    <lineage>
        <taxon>Eukaryota</taxon>
        <taxon>Fungi</taxon>
        <taxon>Dikarya</taxon>
        <taxon>Ascomycota</taxon>
        <taxon>Pezizomycotina</taxon>
        <taxon>Leotiomycetes</taxon>
        <taxon>Helotiales</taxon>
        <taxon>Mollisiaceae</taxon>
        <taxon>Mollisia</taxon>
    </lineage>
</organism>
<dbReference type="PRINTS" id="PR00707">
    <property type="entry name" value="UBCTHYDRLASE"/>
</dbReference>
<comment type="similarity">
    <text evidence="6 7">Belongs to the peptidase C12 family.</text>
</comment>
<dbReference type="GO" id="GO:0004843">
    <property type="term" value="F:cysteine-type deubiquitinase activity"/>
    <property type="evidence" value="ECO:0007669"/>
    <property type="project" value="UniProtKB-EC"/>
</dbReference>
<dbReference type="RefSeq" id="XP_018060740.1">
    <property type="nucleotide sequence ID" value="XM_018212633.1"/>
</dbReference>
<evidence type="ECO:0000256" key="4">
    <source>
        <dbReference type="ARBA" id="ARBA00022801"/>
    </source>
</evidence>
<evidence type="ECO:0000256" key="1">
    <source>
        <dbReference type="ARBA" id="ARBA00000707"/>
    </source>
</evidence>
<keyword evidence="3 7" id="KW-0833">Ubl conjugation pathway</keyword>
<gene>
    <name evidence="10" type="ORF">LY89DRAFT_662156</name>
</gene>
<dbReference type="GO" id="GO:0006511">
    <property type="term" value="P:ubiquitin-dependent protein catabolic process"/>
    <property type="evidence" value="ECO:0007669"/>
    <property type="project" value="UniProtKB-UniRule"/>
</dbReference>
<dbReference type="OrthoDB" id="427186at2759"/>
<protein>
    <recommendedName>
        <fullName evidence="7">Ubiquitin carboxyl-terminal hydrolase</fullName>
        <ecNumber evidence="7">3.4.19.12</ecNumber>
    </recommendedName>
</protein>
<reference evidence="10 11" key="1">
    <citation type="submission" date="2015-10" db="EMBL/GenBank/DDBJ databases">
        <title>Full genome of DAOMC 229536 Phialocephala scopiformis, a fungal endophyte of spruce producing the potent anti-insectan compound rugulosin.</title>
        <authorList>
            <consortium name="DOE Joint Genome Institute"/>
            <person name="Walker A.K."/>
            <person name="Frasz S.L."/>
            <person name="Seifert K.A."/>
            <person name="Miller J.D."/>
            <person name="Mondo S.J."/>
            <person name="Labutti K."/>
            <person name="Lipzen A."/>
            <person name="Dockter R."/>
            <person name="Kennedy M."/>
            <person name="Grigoriev I.V."/>
            <person name="Spatafora J.W."/>
        </authorList>
    </citation>
    <scope>NUCLEOTIDE SEQUENCE [LARGE SCALE GENOMIC DNA]</scope>
    <source>
        <strain evidence="10 11">CBS 120377</strain>
    </source>
</reference>